<dbReference type="EMBL" id="NKCL01000620">
    <property type="protein sequence ID" value="RSL58876.1"/>
    <property type="molecule type" value="Genomic_DNA"/>
</dbReference>
<protein>
    <recommendedName>
        <fullName evidence="4">Major facilitator superfamily (MFS) profile domain-containing protein</fullName>
    </recommendedName>
</protein>
<name>A0A428Q0R4_9HYPO</name>
<gene>
    <name evidence="2" type="ORF">CEP51_014007</name>
</gene>
<keyword evidence="1" id="KW-0812">Transmembrane</keyword>
<sequence>MLLAILSGFMSGALIGLPPLCLAVLTKDKSRLGTRIGMGYAIIALGVLISGPSGGAILSGNGNTSHWNTLWKFGGVPTCLSGLGYAAIRVSIYGPKLKIKA</sequence>
<dbReference type="Proteomes" id="UP000287972">
    <property type="component" value="Unassembled WGS sequence"/>
</dbReference>
<organism evidence="2 3">
    <name type="scientific">Fusarium floridanum</name>
    <dbReference type="NCBI Taxonomy" id="1325733"/>
    <lineage>
        <taxon>Eukaryota</taxon>
        <taxon>Fungi</taxon>
        <taxon>Dikarya</taxon>
        <taxon>Ascomycota</taxon>
        <taxon>Pezizomycotina</taxon>
        <taxon>Sordariomycetes</taxon>
        <taxon>Hypocreomycetidae</taxon>
        <taxon>Hypocreales</taxon>
        <taxon>Nectriaceae</taxon>
        <taxon>Fusarium</taxon>
        <taxon>Fusarium solani species complex</taxon>
    </lineage>
</organism>
<dbReference type="InterPro" id="IPR036259">
    <property type="entry name" value="MFS_trans_sf"/>
</dbReference>
<keyword evidence="1" id="KW-1133">Transmembrane helix</keyword>
<keyword evidence="1" id="KW-0472">Membrane</keyword>
<feature type="transmembrane region" description="Helical" evidence="1">
    <location>
        <begin position="37"/>
        <end position="58"/>
    </location>
</feature>
<evidence type="ECO:0008006" key="4">
    <source>
        <dbReference type="Google" id="ProtNLM"/>
    </source>
</evidence>
<evidence type="ECO:0000313" key="2">
    <source>
        <dbReference type="EMBL" id="RSL58876.1"/>
    </source>
</evidence>
<feature type="transmembrane region" description="Helical" evidence="1">
    <location>
        <begin position="70"/>
        <end position="88"/>
    </location>
</feature>
<evidence type="ECO:0000313" key="3">
    <source>
        <dbReference type="Proteomes" id="UP000287972"/>
    </source>
</evidence>
<proteinExistence type="predicted"/>
<evidence type="ECO:0000256" key="1">
    <source>
        <dbReference type="SAM" id="Phobius"/>
    </source>
</evidence>
<keyword evidence="3" id="KW-1185">Reference proteome</keyword>
<accession>A0A428Q0R4</accession>
<reference evidence="2 3" key="1">
    <citation type="submission" date="2017-06" db="EMBL/GenBank/DDBJ databases">
        <title>Comparative genomic analysis of Ambrosia Fusariam Clade fungi.</title>
        <authorList>
            <person name="Stajich J.E."/>
            <person name="Carrillo J."/>
            <person name="Kijimoto T."/>
            <person name="Eskalen A."/>
            <person name="O'Donnell K."/>
            <person name="Kasson M."/>
        </authorList>
    </citation>
    <scope>NUCLEOTIDE SEQUENCE [LARGE SCALE GENOMIC DNA]</scope>
    <source>
        <strain evidence="2 3">NRRL62606</strain>
    </source>
</reference>
<dbReference type="AlphaFoldDB" id="A0A428Q0R4"/>
<comment type="caution">
    <text evidence="2">The sequence shown here is derived from an EMBL/GenBank/DDBJ whole genome shotgun (WGS) entry which is preliminary data.</text>
</comment>
<dbReference type="SUPFAM" id="SSF103473">
    <property type="entry name" value="MFS general substrate transporter"/>
    <property type="match status" value="1"/>
</dbReference>
<feature type="transmembrane region" description="Helical" evidence="1">
    <location>
        <begin position="6"/>
        <end position="25"/>
    </location>
</feature>